<sequence>MGSLLTSQQGHVSTMPLSSASSPQPVGRSSTSSANAVNAGGGGGASPAGGASGGGSMSPQLPRRSWGSRESYTSDGDSGVGAESTTSRLVM</sequence>
<feature type="compositionally biased region" description="Polar residues" evidence="1">
    <location>
        <begin position="1"/>
        <end position="28"/>
    </location>
</feature>
<evidence type="ECO:0000313" key="2">
    <source>
        <dbReference type="EMBL" id="KAK7083324.1"/>
    </source>
</evidence>
<feature type="region of interest" description="Disordered" evidence="1">
    <location>
        <begin position="1"/>
        <end position="91"/>
    </location>
</feature>
<feature type="compositionally biased region" description="Gly residues" evidence="1">
    <location>
        <begin position="39"/>
        <end position="56"/>
    </location>
</feature>
<protein>
    <submittedName>
        <fullName evidence="2">Uncharacterized protein</fullName>
    </submittedName>
</protein>
<dbReference type="AlphaFoldDB" id="A0AAN8XPJ4"/>
<evidence type="ECO:0000313" key="3">
    <source>
        <dbReference type="Proteomes" id="UP001381693"/>
    </source>
</evidence>
<feature type="compositionally biased region" description="Low complexity" evidence="1">
    <location>
        <begin position="29"/>
        <end position="38"/>
    </location>
</feature>
<keyword evidence="3" id="KW-1185">Reference proteome</keyword>
<name>A0AAN8XPJ4_HALRR</name>
<gene>
    <name evidence="2" type="ORF">SK128_003481</name>
</gene>
<accession>A0AAN8XPJ4</accession>
<organism evidence="2 3">
    <name type="scientific">Halocaridina rubra</name>
    <name type="common">Hawaiian red shrimp</name>
    <dbReference type="NCBI Taxonomy" id="373956"/>
    <lineage>
        <taxon>Eukaryota</taxon>
        <taxon>Metazoa</taxon>
        <taxon>Ecdysozoa</taxon>
        <taxon>Arthropoda</taxon>
        <taxon>Crustacea</taxon>
        <taxon>Multicrustacea</taxon>
        <taxon>Malacostraca</taxon>
        <taxon>Eumalacostraca</taxon>
        <taxon>Eucarida</taxon>
        <taxon>Decapoda</taxon>
        <taxon>Pleocyemata</taxon>
        <taxon>Caridea</taxon>
        <taxon>Atyoidea</taxon>
        <taxon>Atyidae</taxon>
        <taxon>Halocaridina</taxon>
    </lineage>
</organism>
<dbReference type="Proteomes" id="UP001381693">
    <property type="component" value="Unassembled WGS sequence"/>
</dbReference>
<dbReference type="EMBL" id="JAXCGZ010003507">
    <property type="protein sequence ID" value="KAK7083324.1"/>
    <property type="molecule type" value="Genomic_DNA"/>
</dbReference>
<proteinExistence type="predicted"/>
<evidence type="ECO:0000256" key="1">
    <source>
        <dbReference type="SAM" id="MobiDB-lite"/>
    </source>
</evidence>
<reference evidence="2 3" key="1">
    <citation type="submission" date="2023-11" db="EMBL/GenBank/DDBJ databases">
        <title>Halocaridina rubra genome assembly.</title>
        <authorList>
            <person name="Smith C."/>
        </authorList>
    </citation>
    <scope>NUCLEOTIDE SEQUENCE [LARGE SCALE GENOMIC DNA]</scope>
    <source>
        <strain evidence="2">EP-1</strain>
        <tissue evidence="2">Whole</tissue>
    </source>
</reference>
<comment type="caution">
    <text evidence="2">The sequence shown here is derived from an EMBL/GenBank/DDBJ whole genome shotgun (WGS) entry which is preliminary data.</text>
</comment>